<keyword evidence="4" id="KW-1185">Reference proteome</keyword>
<gene>
    <name evidence="3" type="ORF">M5I08_16965</name>
</gene>
<dbReference type="Pfam" id="PF12484">
    <property type="entry name" value="PPE-SVP"/>
    <property type="match status" value="1"/>
</dbReference>
<reference evidence="3" key="1">
    <citation type="submission" date="2022-05" db="EMBL/GenBank/DDBJ databases">
        <title>A methanotrophic Mycobacterium dominates a cave microbial ecosystem.</title>
        <authorList>
            <person name="Van Spanning R.J.M."/>
            <person name="Guan Q."/>
            <person name="Melkonian C."/>
            <person name="Gallant J."/>
            <person name="Polerecky L."/>
            <person name="Flot J.-F."/>
            <person name="Brandt B.W."/>
            <person name="Braster M."/>
            <person name="Iturbe Espinoza P."/>
            <person name="Aerts J."/>
            <person name="Meima-Franke M."/>
            <person name="Piersma S.R."/>
            <person name="Bunduc C."/>
            <person name="Ummels R."/>
            <person name="Pain A."/>
            <person name="Fleming E.J."/>
            <person name="van der Wel N."/>
            <person name="Gherman V.D."/>
            <person name="Sarbu S.M."/>
            <person name="Bodelier P.L.E."/>
            <person name="Bitter W."/>
        </authorList>
    </citation>
    <scope>NUCLEOTIDE SEQUENCE</scope>
    <source>
        <strain evidence="3">Sulfur Cave</strain>
    </source>
</reference>
<evidence type="ECO:0000259" key="2">
    <source>
        <dbReference type="Pfam" id="PF12484"/>
    </source>
</evidence>
<dbReference type="EMBL" id="CP097320">
    <property type="protein sequence ID" value="UQX13176.1"/>
    <property type="molecule type" value="Genomic_DNA"/>
</dbReference>
<evidence type="ECO:0000256" key="1">
    <source>
        <dbReference type="SAM" id="MobiDB-lite"/>
    </source>
</evidence>
<organism evidence="3 4">
    <name type="scientific">Candidatus Mycobacterium methanotrophicum</name>
    <dbReference type="NCBI Taxonomy" id="2943498"/>
    <lineage>
        <taxon>Bacteria</taxon>
        <taxon>Bacillati</taxon>
        <taxon>Actinomycetota</taxon>
        <taxon>Actinomycetes</taxon>
        <taxon>Mycobacteriales</taxon>
        <taxon>Mycobacteriaceae</taxon>
        <taxon>Mycobacterium</taxon>
    </lineage>
</organism>
<proteinExistence type="predicted"/>
<accession>A0ABY4QT24</accession>
<sequence length="144" mass="14849">MFNTAYLVYGQLLGFPRTTPPLLGTGGQALAAGSTSSTGQPVLASTAKAASVGPLSVPQGWTEATPAGKTGYLAQSLESPSSETGQRAESAELVSAKSAAPMADQPPMQPVMGPMSGAAARHSDNSMFRMRDRRWRMPRPAVGG</sequence>
<feature type="region of interest" description="Disordered" evidence="1">
    <location>
        <begin position="54"/>
        <end position="144"/>
    </location>
</feature>
<dbReference type="Proteomes" id="UP001056610">
    <property type="component" value="Chromosome"/>
</dbReference>
<evidence type="ECO:0000313" key="3">
    <source>
        <dbReference type="EMBL" id="UQX13176.1"/>
    </source>
</evidence>
<feature type="compositionally biased region" description="Polar residues" evidence="1">
    <location>
        <begin position="76"/>
        <end position="87"/>
    </location>
</feature>
<protein>
    <recommendedName>
        <fullName evidence="2">PPE family C-terminal domain-containing protein</fullName>
    </recommendedName>
</protein>
<dbReference type="InterPro" id="IPR022171">
    <property type="entry name" value="PPE_C"/>
</dbReference>
<name>A0ABY4QT24_9MYCO</name>
<feature type="domain" description="PPE family C-terminal" evidence="2">
    <location>
        <begin position="44"/>
        <end position="140"/>
    </location>
</feature>
<evidence type="ECO:0000313" key="4">
    <source>
        <dbReference type="Proteomes" id="UP001056610"/>
    </source>
</evidence>